<feature type="region of interest" description="Disordered" evidence="2">
    <location>
        <begin position="757"/>
        <end position="780"/>
    </location>
</feature>
<feature type="compositionally biased region" description="Polar residues" evidence="2">
    <location>
        <begin position="147"/>
        <end position="156"/>
    </location>
</feature>
<name>L8H7E9_ACACF</name>
<feature type="region of interest" description="Disordered" evidence="2">
    <location>
        <begin position="1"/>
        <end position="57"/>
    </location>
</feature>
<feature type="compositionally biased region" description="Basic and acidic residues" evidence="2">
    <location>
        <begin position="277"/>
        <end position="286"/>
    </location>
</feature>
<dbReference type="GeneID" id="14921935"/>
<gene>
    <name evidence="3" type="ORF">ACA1_282240</name>
</gene>
<feature type="compositionally biased region" description="Polar residues" evidence="2">
    <location>
        <begin position="90"/>
        <end position="105"/>
    </location>
</feature>
<dbReference type="KEGG" id="acan:ACA1_282240"/>
<feature type="region of interest" description="Disordered" evidence="2">
    <location>
        <begin position="134"/>
        <end position="259"/>
    </location>
</feature>
<feature type="compositionally biased region" description="Low complexity" evidence="2">
    <location>
        <begin position="163"/>
        <end position="172"/>
    </location>
</feature>
<feature type="coiled-coil region" evidence="1">
    <location>
        <begin position="462"/>
        <end position="580"/>
    </location>
</feature>
<sequence>MQTAATRGGLRPAAPTSSTTYRPNPITSRTIPAAASTSLHTNRPTTAAPPNGYAPKPIGAAAVVTCDLTNDSEDDQSDGFMLKSLDFRGTQSAVDAPTKSRQQGASAAGTEMDAFAEDAYAFALALGEEEEKARQVQAESYRPVPLGTTTTARSSYQPPPPANNTTTKPSSSLAPVGRGRGAARQNVRNPPPQPSSHATATVKETKPAYAPWQPQQQKQGNKEAPILLVDESEAQADAPKVAYDPMKHESSNSESYDDDSGWLYDAIVAESDIAGKGVEDTGENDKKRKRGNGYDGADKPRTPSRSGGHSKKDYAVPTDEPSSTVFSSGGDSLLAVPQTNPDPGPSLPVAAGAVNVQREPDGGPIVLDGGLLDDLILVQALEQHEGGKQARKDESLPEVAAVPSSSTFSEGDDVLSINPLASTGFSVPEHVPSSFSSSSSAGSVPQVPAFDVRGQAPADDVARVKQENYQLAQAKIRAEEEKERLERELMAMRRQMQQMKAEQEASIEHLKKNVKSATASRATLEEKNTTLNQRLVQDSRSLQRQITTLSDQLAFKDRELAGAEETKRRLLAELEEERKRKLLPTRPAAADDDERLKTLAVSRREKRSSTSGASREAEERANREAKLQSTGLAPLVRMSEVGILHHLLDENMSGHLFTLLGSNTANSTSLAQANADVASTESSASAVLLLFRNHSSQSLRESQTESERTEMQDKRRKLAQELRLTIAKVLHERASLATMLPLLSDFIVLVKKRTASSGGALPHHHKAKERSELSTSTSAAAASPAEDSAAMSLLFSALSVLHVLVDGSERCRRAILWDDKDELEERERRKNESAANQGKSVAAAAAVAPLPPPVKIEVNGEEPTHGGGMAPHSHLRSSRILVGRPSMTGGGMVDKMEVEGKAKDKGKEKMDVEDDEQAAAAREALRRTRSLASLFLLGKDSELDDDDDDYGDACGEGEQDFFAMLAQHDAQHGGGETSVNAAEDRFQLLPPYLDVIRGRQSTAAVAANGQSSRGDGAASTTTTSTLSARERRQQAKIKSRAHVHVPKLLGLLINRVLKRREISLGKHGEIICKTLQVLNTLAWHCPSHLLHKFEPLFTTNLLFSFLGRTTSLPIKELTVDILLNLFRIPSYLPMLKKTANGGLTLLDRAIKYLGAEHYDPAEIRRLRCKVIRLVSLVEMKYKDVSFEVLHSKKEKATNLFVSLGVSLAGISASLIRDIVNLLLLLLNHLGSDTAVSHATPALHYYHRATNLLASQAVHGLVADLATSAAHVHASIFREHTAESAEEGAVGD</sequence>
<dbReference type="VEuPathDB" id="AmoebaDB:ACA1_282240"/>
<protein>
    <submittedName>
        <fullName evidence="3">Uncharacterized protein</fullName>
    </submittedName>
</protein>
<feature type="region of interest" description="Disordered" evidence="2">
    <location>
        <begin position="581"/>
        <end position="628"/>
    </location>
</feature>
<accession>L8H7E9</accession>
<reference evidence="3 4" key="1">
    <citation type="journal article" date="2013" name="Genome Biol.">
        <title>Genome of Acanthamoeba castellanii highlights extensive lateral gene transfer and early evolution of tyrosine kinase signaling.</title>
        <authorList>
            <person name="Clarke M."/>
            <person name="Lohan A.J."/>
            <person name="Liu B."/>
            <person name="Lagkouvardos I."/>
            <person name="Roy S."/>
            <person name="Zafar N."/>
            <person name="Bertelli C."/>
            <person name="Schilde C."/>
            <person name="Kianianmomeni A."/>
            <person name="Burglin T.R."/>
            <person name="Frech C."/>
            <person name="Turcotte B."/>
            <person name="Kopec K.O."/>
            <person name="Synnott J.M."/>
            <person name="Choo C."/>
            <person name="Paponov I."/>
            <person name="Finkler A."/>
            <person name="Soon Heng Tan C."/>
            <person name="Hutchins A.P."/>
            <person name="Weinmeier T."/>
            <person name="Rattei T."/>
            <person name="Chu J.S."/>
            <person name="Gimenez G."/>
            <person name="Irimia M."/>
            <person name="Rigden D.J."/>
            <person name="Fitzpatrick D.A."/>
            <person name="Lorenzo-Morales J."/>
            <person name="Bateman A."/>
            <person name="Chiu C.H."/>
            <person name="Tang P."/>
            <person name="Hegemann P."/>
            <person name="Fromm H."/>
            <person name="Raoult D."/>
            <person name="Greub G."/>
            <person name="Miranda-Saavedra D."/>
            <person name="Chen N."/>
            <person name="Nash P."/>
            <person name="Ginger M.L."/>
            <person name="Horn M."/>
            <person name="Schaap P."/>
            <person name="Caler L."/>
            <person name="Loftus B."/>
        </authorList>
    </citation>
    <scope>NUCLEOTIDE SEQUENCE [LARGE SCALE GENOMIC DNA]</scope>
    <source>
        <strain evidence="3 4">Neff</strain>
    </source>
</reference>
<dbReference type="EMBL" id="KB007908">
    <property type="protein sequence ID" value="ELR21060.1"/>
    <property type="molecule type" value="Genomic_DNA"/>
</dbReference>
<feature type="compositionally biased region" description="Polar residues" evidence="2">
    <location>
        <begin position="1004"/>
        <end position="1013"/>
    </location>
</feature>
<keyword evidence="1" id="KW-0175">Coiled coil</keyword>
<dbReference type="Proteomes" id="UP000011083">
    <property type="component" value="Unassembled WGS sequence"/>
</dbReference>
<feature type="compositionally biased region" description="Polar residues" evidence="2">
    <location>
        <begin position="320"/>
        <end position="330"/>
    </location>
</feature>
<feature type="region of interest" description="Disordered" evidence="2">
    <location>
        <begin position="384"/>
        <end position="413"/>
    </location>
</feature>
<feature type="region of interest" description="Disordered" evidence="2">
    <location>
        <begin position="272"/>
        <end position="365"/>
    </location>
</feature>
<evidence type="ECO:0000256" key="1">
    <source>
        <dbReference type="SAM" id="Coils"/>
    </source>
</evidence>
<feature type="compositionally biased region" description="Low complexity" evidence="2">
    <location>
        <begin position="1017"/>
        <end position="1027"/>
    </location>
</feature>
<feature type="region of interest" description="Disordered" evidence="2">
    <location>
        <begin position="90"/>
        <end position="109"/>
    </location>
</feature>
<dbReference type="RefSeq" id="XP_004344803.1">
    <property type="nucleotide sequence ID" value="XM_004344753.1"/>
</dbReference>
<evidence type="ECO:0000256" key="2">
    <source>
        <dbReference type="SAM" id="MobiDB-lite"/>
    </source>
</evidence>
<evidence type="ECO:0000313" key="4">
    <source>
        <dbReference type="Proteomes" id="UP000011083"/>
    </source>
</evidence>
<feature type="region of interest" description="Disordered" evidence="2">
    <location>
        <begin position="1004"/>
        <end position="1028"/>
    </location>
</feature>
<proteinExistence type="predicted"/>
<organism evidence="3 4">
    <name type="scientific">Acanthamoeba castellanii (strain ATCC 30010 / Neff)</name>
    <dbReference type="NCBI Taxonomy" id="1257118"/>
    <lineage>
        <taxon>Eukaryota</taxon>
        <taxon>Amoebozoa</taxon>
        <taxon>Discosea</taxon>
        <taxon>Longamoebia</taxon>
        <taxon>Centramoebida</taxon>
        <taxon>Acanthamoebidae</taxon>
        <taxon>Acanthamoeba</taxon>
    </lineage>
</organism>
<keyword evidence="4" id="KW-1185">Reference proteome</keyword>
<feature type="compositionally biased region" description="Polar residues" evidence="2">
    <location>
        <begin position="15"/>
        <end position="45"/>
    </location>
</feature>
<feature type="compositionally biased region" description="Basic and acidic residues" evidence="2">
    <location>
        <begin position="615"/>
        <end position="626"/>
    </location>
</feature>
<evidence type="ECO:0000313" key="3">
    <source>
        <dbReference type="EMBL" id="ELR21060.1"/>
    </source>
</evidence>
<feature type="compositionally biased region" description="Basic and acidic residues" evidence="2">
    <location>
        <begin position="384"/>
        <end position="395"/>
    </location>
</feature>